<dbReference type="InterPro" id="IPR033121">
    <property type="entry name" value="PEPTIDASE_A1"/>
</dbReference>
<name>A0AAD8SQI4_LOLMU</name>
<dbReference type="InterPro" id="IPR032799">
    <property type="entry name" value="TAXi_C"/>
</dbReference>
<keyword evidence="11" id="KW-1185">Reference proteome</keyword>
<dbReference type="EMBL" id="JAUUTY010000003">
    <property type="protein sequence ID" value="KAK1662074.1"/>
    <property type="molecule type" value="Genomic_DNA"/>
</dbReference>
<evidence type="ECO:0000256" key="8">
    <source>
        <dbReference type="SAM" id="SignalP"/>
    </source>
</evidence>
<feature type="chain" id="PRO_5041903489" description="Peptidase A1 domain-containing protein" evidence="8">
    <location>
        <begin position="23"/>
        <end position="457"/>
    </location>
</feature>
<dbReference type="InterPro" id="IPR021109">
    <property type="entry name" value="Peptidase_aspartic_dom_sf"/>
</dbReference>
<evidence type="ECO:0000256" key="6">
    <source>
        <dbReference type="PIRSR" id="PIRSR601461-1"/>
    </source>
</evidence>
<evidence type="ECO:0000259" key="9">
    <source>
        <dbReference type="PROSITE" id="PS51767"/>
    </source>
</evidence>
<feature type="domain" description="Peptidase A1" evidence="9">
    <location>
        <begin position="93"/>
        <end position="442"/>
    </location>
</feature>
<dbReference type="GO" id="GO:0005576">
    <property type="term" value="C:extracellular region"/>
    <property type="evidence" value="ECO:0007669"/>
    <property type="project" value="TreeGrafter"/>
</dbReference>
<evidence type="ECO:0000313" key="11">
    <source>
        <dbReference type="Proteomes" id="UP001231189"/>
    </source>
</evidence>
<sequence>MVWHAILLVGFFLTAQLCGCTAYVGGGLSVEFIHRDSPKSPFHDPKLTVHGRVLAAARRSTERAAALARSYATIGSPGPDGAVSEITSRPFDYLMYVYIGTPRTRILAMADTGSNLVWLRCVNASTASGGDAPADDDAFDVSTSGTYGRLGCHSGACIALPGGCDANSNCNYLQTYADGANTTGLLSIETFTFDDAPGGCVGCRDRPQLVVHEVNFGCATSINGRYFGNGVIGLGPGIMSLVSQIGASTPLGRRFSYCLVPYNVNASSALNFGSRASVTEVDAVTTTLVRSNFYTVALESVKINNSTFTIPQDQSHLILDSGTSMTFLHQELLDQVVAEVNRTIKLPQVPSVGRILSRCYDATGMTEESILEKIIPDVKLVMGGSAVVTLKARNTFVQVDKSTVCMALLPVGGQSPFAILGNVAQQNMHVGYDLDKQTVTFAAADCTTAYTSHPASL</sequence>
<gene>
    <name evidence="10" type="ORF">QYE76_050233</name>
</gene>
<dbReference type="PROSITE" id="PS51767">
    <property type="entry name" value="PEPTIDASE_A1"/>
    <property type="match status" value="1"/>
</dbReference>
<dbReference type="GO" id="GO:0006508">
    <property type="term" value="P:proteolysis"/>
    <property type="evidence" value="ECO:0007669"/>
    <property type="project" value="UniProtKB-KW"/>
</dbReference>
<protein>
    <recommendedName>
        <fullName evidence="9">Peptidase A1 domain-containing protein</fullName>
    </recommendedName>
</protein>
<evidence type="ECO:0000313" key="10">
    <source>
        <dbReference type="EMBL" id="KAK1662074.1"/>
    </source>
</evidence>
<dbReference type="Pfam" id="PF14543">
    <property type="entry name" value="TAXi_N"/>
    <property type="match status" value="1"/>
</dbReference>
<keyword evidence="3 7" id="KW-0064">Aspartyl protease</keyword>
<dbReference type="Gene3D" id="2.40.70.10">
    <property type="entry name" value="Acid Proteases"/>
    <property type="match status" value="2"/>
</dbReference>
<organism evidence="10 11">
    <name type="scientific">Lolium multiflorum</name>
    <name type="common">Italian ryegrass</name>
    <name type="synonym">Lolium perenne subsp. multiflorum</name>
    <dbReference type="NCBI Taxonomy" id="4521"/>
    <lineage>
        <taxon>Eukaryota</taxon>
        <taxon>Viridiplantae</taxon>
        <taxon>Streptophyta</taxon>
        <taxon>Embryophyta</taxon>
        <taxon>Tracheophyta</taxon>
        <taxon>Spermatophyta</taxon>
        <taxon>Magnoliopsida</taxon>
        <taxon>Liliopsida</taxon>
        <taxon>Poales</taxon>
        <taxon>Poaceae</taxon>
        <taxon>BOP clade</taxon>
        <taxon>Pooideae</taxon>
        <taxon>Poodae</taxon>
        <taxon>Poeae</taxon>
        <taxon>Poeae Chloroplast Group 2 (Poeae type)</taxon>
        <taxon>Loliodinae</taxon>
        <taxon>Loliinae</taxon>
        <taxon>Lolium</taxon>
    </lineage>
</organism>
<feature type="active site" evidence="6">
    <location>
        <position position="320"/>
    </location>
</feature>
<reference evidence="10" key="1">
    <citation type="submission" date="2023-07" db="EMBL/GenBank/DDBJ databases">
        <title>A chromosome-level genome assembly of Lolium multiflorum.</title>
        <authorList>
            <person name="Chen Y."/>
            <person name="Copetti D."/>
            <person name="Kolliker R."/>
            <person name="Studer B."/>
        </authorList>
    </citation>
    <scope>NUCLEOTIDE SEQUENCE</scope>
    <source>
        <strain evidence="10">02402/16</strain>
        <tissue evidence="10">Leaf</tissue>
    </source>
</reference>
<evidence type="ECO:0000256" key="2">
    <source>
        <dbReference type="ARBA" id="ARBA00022670"/>
    </source>
</evidence>
<comment type="similarity">
    <text evidence="1 7">Belongs to the peptidase A1 family.</text>
</comment>
<proteinExistence type="inferred from homology"/>
<dbReference type="PRINTS" id="PR00792">
    <property type="entry name" value="PEPSIN"/>
</dbReference>
<evidence type="ECO:0000256" key="7">
    <source>
        <dbReference type="RuleBase" id="RU000454"/>
    </source>
</evidence>
<dbReference type="PROSITE" id="PS00141">
    <property type="entry name" value="ASP_PROTEASE"/>
    <property type="match status" value="1"/>
</dbReference>
<dbReference type="InterPro" id="IPR034161">
    <property type="entry name" value="Pepsin-like_plant"/>
</dbReference>
<feature type="active site" evidence="6">
    <location>
        <position position="111"/>
    </location>
</feature>
<dbReference type="Pfam" id="PF14541">
    <property type="entry name" value="TAXi_C"/>
    <property type="match status" value="1"/>
</dbReference>
<dbReference type="AlphaFoldDB" id="A0AAD8SQI4"/>
<accession>A0AAD8SQI4</accession>
<evidence type="ECO:0000256" key="4">
    <source>
        <dbReference type="ARBA" id="ARBA00022801"/>
    </source>
</evidence>
<dbReference type="CDD" id="cd05476">
    <property type="entry name" value="pepsin_A_like_plant"/>
    <property type="match status" value="1"/>
</dbReference>
<keyword evidence="4 7" id="KW-0378">Hydrolase</keyword>
<feature type="signal peptide" evidence="8">
    <location>
        <begin position="1"/>
        <end position="22"/>
    </location>
</feature>
<dbReference type="InterPro" id="IPR001461">
    <property type="entry name" value="Aspartic_peptidase_A1"/>
</dbReference>
<evidence type="ECO:0000256" key="3">
    <source>
        <dbReference type="ARBA" id="ARBA00022750"/>
    </source>
</evidence>
<dbReference type="InterPro" id="IPR051708">
    <property type="entry name" value="Plant_Aspart_Prot_A1"/>
</dbReference>
<keyword evidence="8" id="KW-0732">Signal</keyword>
<keyword evidence="5" id="KW-0325">Glycoprotein</keyword>
<dbReference type="PANTHER" id="PTHR47967:SF128">
    <property type="entry name" value="ASPARTIC PROTEINASE CDR1-LIKE"/>
    <property type="match status" value="1"/>
</dbReference>
<evidence type="ECO:0000256" key="5">
    <source>
        <dbReference type="ARBA" id="ARBA00023180"/>
    </source>
</evidence>
<dbReference type="InterPro" id="IPR032861">
    <property type="entry name" value="TAXi_N"/>
</dbReference>
<keyword evidence="2 7" id="KW-0645">Protease</keyword>
<dbReference type="GO" id="GO:0004190">
    <property type="term" value="F:aspartic-type endopeptidase activity"/>
    <property type="evidence" value="ECO:0007669"/>
    <property type="project" value="UniProtKB-KW"/>
</dbReference>
<dbReference type="InterPro" id="IPR001969">
    <property type="entry name" value="Aspartic_peptidase_AS"/>
</dbReference>
<dbReference type="Proteomes" id="UP001231189">
    <property type="component" value="Unassembled WGS sequence"/>
</dbReference>
<dbReference type="PANTHER" id="PTHR47967">
    <property type="entry name" value="OS07G0603500 PROTEIN-RELATED"/>
    <property type="match status" value="1"/>
</dbReference>
<dbReference type="SUPFAM" id="SSF50630">
    <property type="entry name" value="Acid proteases"/>
    <property type="match status" value="1"/>
</dbReference>
<evidence type="ECO:0000256" key="1">
    <source>
        <dbReference type="ARBA" id="ARBA00007447"/>
    </source>
</evidence>
<comment type="caution">
    <text evidence="10">The sequence shown here is derived from an EMBL/GenBank/DDBJ whole genome shotgun (WGS) entry which is preliminary data.</text>
</comment>